<organism evidence="2 3">
    <name type="scientific">Austropuccinia psidii MF-1</name>
    <dbReference type="NCBI Taxonomy" id="1389203"/>
    <lineage>
        <taxon>Eukaryota</taxon>
        <taxon>Fungi</taxon>
        <taxon>Dikarya</taxon>
        <taxon>Basidiomycota</taxon>
        <taxon>Pucciniomycotina</taxon>
        <taxon>Pucciniomycetes</taxon>
        <taxon>Pucciniales</taxon>
        <taxon>Sphaerophragmiaceae</taxon>
        <taxon>Austropuccinia</taxon>
    </lineage>
</organism>
<gene>
    <name evidence="2" type="ORF">O181_081035</name>
</gene>
<evidence type="ECO:0000313" key="3">
    <source>
        <dbReference type="Proteomes" id="UP000765509"/>
    </source>
</evidence>
<name>A0A9Q3FI67_9BASI</name>
<evidence type="ECO:0000256" key="1">
    <source>
        <dbReference type="SAM" id="MobiDB-lite"/>
    </source>
</evidence>
<comment type="caution">
    <text evidence="2">The sequence shown here is derived from an EMBL/GenBank/DDBJ whole genome shotgun (WGS) entry which is preliminary data.</text>
</comment>
<keyword evidence="3" id="KW-1185">Reference proteome</keyword>
<protein>
    <submittedName>
        <fullName evidence="2">Uncharacterized protein</fullName>
    </submittedName>
</protein>
<accession>A0A9Q3FI67</accession>
<dbReference type="Proteomes" id="UP000765509">
    <property type="component" value="Unassembled WGS sequence"/>
</dbReference>
<evidence type="ECO:0000313" key="2">
    <source>
        <dbReference type="EMBL" id="MBW0541320.1"/>
    </source>
</evidence>
<dbReference type="EMBL" id="AVOT02045987">
    <property type="protein sequence ID" value="MBW0541320.1"/>
    <property type="molecule type" value="Genomic_DNA"/>
</dbReference>
<feature type="region of interest" description="Disordered" evidence="1">
    <location>
        <begin position="24"/>
        <end position="45"/>
    </location>
</feature>
<sequence>MLKWTILLMNLRILNPPILNETIHDEAPHNESPPILNETIHDENPPASPCNNQAFQEKEKIKHDTMGQDMTDIIPGPEPKVSSSPNFQGIFLSCMKEIAGILN</sequence>
<dbReference type="AlphaFoldDB" id="A0A9Q3FI67"/>
<proteinExistence type="predicted"/>
<reference evidence="2" key="1">
    <citation type="submission" date="2021-03" db="EMBL/GenBank/DDBJ databases">
        <title>Draft genome sequence of rust myrtle Austropuccinia psidii MF-1, a brazilian biotype.</title>
        <authorList>
            <person name="Quecine M.C."/>
            <person name="Pachon D.M.R."/>
            <person name="Bonatelli M.L."/>
            <person name="Correr F.H."/>
            <person name="Franceschini L.M."/>
            <person name="Leite T.F."/>
            <person name="Margarido G.R.A."/>
            <person name="Almeida C.A."/>
            <person name="Ferrarezi J.A."/>
            <person name="Labate C.A."/>
        </authorList>
    </citation>
    <scope>NUCLEOTIDE SEQUENCE</scope>
    <source>
        <strain evidence="2">MF-1</strain>
    </source>
</reference>